<dbReference type="InParanoid" id="G3JDS0"/>
<keyword evidence="2" id="KW-1185">Reference proteome</keyword>
<dbReference type="HOGENOM" id="CLU_2904106_0_0_1"/>
<dbReference type="KEGG" id="cmt:CCM_04118"/>
<dbReference type="RefSeq" id="XP_006669329.1">
    <property type="nucleotide sequence ID" value="XM_006669266.1"/>
</dbReference>
<dbReference type="GeneID" id="18166141"/>
<dbReference type="Proteomes" id="UP000001610">
    <property type="component" value="Unassembled WGS sequence"/>
</dbReference>
<dbReference type="VEuPathDB" id="FungiDB:CCM_04118"/>
<name>G3JDS0_CORMM</name>
<gene>
    <name evidence="1" type="ORF">CCM_04118</name>
</gene>
<sequence>MRDPATTRPALAIEPLRCSTDPKYYGYSEVWLVSRSRILCNSRAVMLAPKDGTALAIQLFQL</sequence>
<dbReference type="AlphaFoldDB" id="G3JDS0"/>
<evidence type="ECO:0000313" key="2">
    <source>
        <dbReference type="Proteomes" id="UP000001610"/>
    </source>
</evidence>
<evidence type="ECO:0000313" key="1">
    <source>
        <dbReference type="EMBL" id="EGX92745.1"/>
    </source>
</evidence>
<proteinExistence type="predicted"/>
<accession>G3JDS0</accession>
<dbReference type="EMBL" id="JH126401">
    <property type="protein sequence ID" value="EGX92745.1"/>
    <property type="molecule type" value="Genomic_DNA"/>
</dbReference>
<organism evidence="1 2">
    <name type="scientific">Cordyceps militaris (strain CM01)</name>
    <name type="common">Caterpillar fungus</name>
    <dbReference type="NCBI Taxonomy" id="983644"/>
    <lineage>
        <taxon>Eukaryota</taxon>
        <taxon>Fungi</taxon>
        <taxon>Dikarya</taxon>
        <taxon>Ascomycota</taxon>
        <taxon>Pezizomycotina</taxon>
        <taxon>Sordariomycetes</taxon>
        <taxon>Hypocreomycetidae</taxon>
        <taxon>Hypocreales</taxon>
        <taxon>Cordycipitaceae</taxon>
        <taxon>Cordyceps</taxon>
    </lineage>
</organism>
<protein>
    <submittedName>
        <fullName evidence="1">Uncharacterized protein</fullName>
    </submittedName>
</protein>
<reference evidence="1 2" key="1">
    <citation type="journal article" date="2011" name="Genome Biol.">
        <title>Genome sequence of the insect pathogenic fungus Cordyceps militaris, a valued traditional Chinese medicine.</title>
        <authorList>
            <person name="Zheng P."/>
            <person name="Xia Y."/>
            <person name="Xiao G."/>
            <person name="Xiong C."/>
            <person name="Hu X."/>
            <person name="Zhang S."/>
            <person name="Zheng H."/>
            <person name="Huang Y."/>
            <person name="Zhou Y."/>
            <person name="Wang S."/>
            <person name="Zhao G.P."/>
            <person name="Liu X."/>
            <person name="St Leger R.J."/>
            <person name="Wang C."/>
        </authorList>
    </citation>
    <scope>NUCLEOTIDE SEQUENCE [LARGE SCALE GENOMIC DNA]</scope>
    <source>
        <strain evidence="1 2">CM01</strain>
    </source>
</reference>